<feature type="region of interest" description="Disordered" evidence="1">
    <location>
        <begin position="28"/>
        <end position="49"/>
    </location>
</feature>
<dbReference type="HOGENOM" id="CLU_2759243_0_0_1"/>
<dbReference type="EMBL" id="JOWA01000086">
    <property type="protein sequence ID" value="KEZ44943.1"/>
    <property type="molecule type" value="Genomic_DNA"/>
</dbReference>
<sequence>MFGRLADKTVDSLLLVLLDRRRRRRAEVPHSSEAFRAKNPTCHSESPAHEAIGRENLTCEATAAGPWEGL</sequence>
<accession>A0A084GC81</accession>
<comment type="caution">
    <text evidence="2">The sequence shown here is derived from an EMBL/GenBank/DDBJ whole genome shotgun (WGS) entry which is preliminary data.</text>
</comment>
<evidence type="ECO:0000256" key="1">
    <source>
        <dbReference type="SAM" id="MobiDB-lite"/>
    </source>
</evidence>
<proteinExistence type="predicted"/>
<dbReference type="GeneID" id="27721385"/>
<name>A0A084GC81_PSEDA</name>
<gene>
    <name evidence="2" type="ORF">SAPIO_CDS2313</name>
</gene>
<protein>
    <submittedName>
        <fullName evidence="2">Uncharacterized protein</fullName>
    </submittedName>
</protein>
<reference evidence="2 3" key="1">
    <citation type="journal article" date="2014" name="Genome Announc.">
        <title>Draft genome sequence of the pathogenic fungus Scedosporium apiospermum.</title>
        <authorList>
            <person name="Vandeputte P."/>
            <person name="Ghamrawi S."/>
            <person name="Rechenmann M."/>
            <person name="Iltis A."/>
            <person name="Giraud S."/>
            <person name="Fleury M."/>
            <person name="Thornton C."/>
            <person name="Delhaes L."/>
            <person name="Meyer W."/>
            <person name="Papon N."/>
            <person name="Bouchara J.P."/>
        </authorList>
    </citation>
    <scope>NUCLEOTIDE SEQUENCE [LARGE SCALE GENOMIC DNA]</scope>
    <source>
        <strain evidence="2 3">IHEM 14462</strain>
    </source>
</reference>
<dbReference type="VEuPathDB" id="FungiDB:SAPIO_CDS2313"/>
<keyword evidence="3" id="KW-1185">Reference proteome</keyword>
<evidence type="ECO:0000313" key="3">
    <source>
        <dbReference type="Proteomes" id="UP000028545"/>
    </source>
</evidence>
<evidence type="ECO:0000313" key="2">
    <source>
        <dbReference type="EMBL" id="KEZ44943.1"/>
    </source>
</evidence>
<organism evidence="2 3">
    <name type="scientific">Pseudallescheria apiosperma</name>
    <name type="common">Scedosporium apiospermum</name>
    <dbReference type="NCBI Taxonomy" id="563466"/>
    <lineage>
        <taxon>Eukaryota</taxon>
        <taxon>Fungi</taxon>
        <taxon>Dikarya</taxon>
        <taxon>Ascomycota</taxon>
        <taxon>Pezizomycotina</taxon>
        <taxon>Sordariomycetes</taxon>
        <taxon>Hypocreomycetidae</taxon>
        <taxon>Microascales</taxon>
        <taxon>Microascaceae</taxon>
        <taxon>Scedosporium</taxon>
    </lineage>
</organism>
<dbReference type="AlphaFoldDB" id="A0A084GC81"/>
<dbReference type="Proteomes" id="UP000028545">
    <property type="component" value="Unassembled WGS sequence"/>
</dbReference>
<dbReference type="KEGG" id="sapo:SAPIO_CDS2313"/>
<dbReference type="RefSeq" id="XP_016644742.1">
    <property type="nucleotide sequence ID" value="XM_016785366.1"/>
</dbReference>